<dbReference type="Pfam" id="PF10356">
    <property type="entry name" value="RRG7"/>
    <property type="match status" value="1"/>
</dbReference>
<comment type="subcellular location">
    <subcellularLocation>
        <location evidence="1">Mitochondrion</location>
    </subcellularLocation>
</comment>
<dbReference type="InterPro" id="IPR018828">
    <property type="entry name" value="RRG7"/>
</dbReference>
<dbReference type="AlphaFoldDB" id="A8PR39"/>
<dbReference type="InParanoid" id="A8PR39"/>
<reference evidence="3 4" key="1">
    <citation type="journal article" date="2007" name="Proc. Natl. Acad. Sci. U.S.A.">
        <title>Dandruff-associated Malassezia genomes reveal convergent and divergent virulence traits shared with plant and human fungal pathogens.</title>
        <authorList>
            <person name="Xu J."/>
            <person name="Saunders C.W."/>
            <person name="Hu P."/>
            <person name="Grant R.A."/>
            <person name="Boekhout T."/>
            <person name="Kuramae E.E."/>
            <person name="Kronstad J.W."/>
            <person name="Deangelis Y.M."/>
            <person name="Reeder N.L."/>
            <person name="Johnstone K.R."/>
            <person name="Leland M."/>
            <person name="Fieno A.M."/>
            <person name="Begley W.M."/>
            <person name="Sun Y."/>
            <person name="Lacey M.P."/>
            <person name="Chaudhary T."/>
            <person name="Keough T."/>
            <person name="Chu L."/>
            <person name="Sears R."/>
            <person name="Yuan B."/>
            <person name="Dawson T.L.Jr."/>
        </authorList>
    </citation>
    <scope>NUCLEOTIDE SEQUENCE [LARGE SCALE GENOMIC DNA]</scope>
    <source>
        <strain evidence="4">ATCC MYA-4612 / CBS 7966</strain>
    </source>
</reference>
<dbReference type="Proteomes" id="UP000008837">
    <property type="component" value="Unassembled WGS sequence"/>
</dbReference>
<name>A8PR39_MALGO</name>
<dbReference type="GO" id="GO:0005739">
    <property type="term" value="C:mitochondrion"/>
    <property type="evidence" value="ECO:0007669"/>
    <property type="project" value="UniProtKB-SubCell"/>
</dbReference>
<dbReference type="GO" id="GO:0003676">
    <property type="term" value="F:nucleic acid binding"/>
    <property type="evidence" value="ECO:0007669"/>
    <property type="project" value="InterPro"/>
</dbReference>
<protein>
    <recommendedName>
        <fullName evidence="5">Restriction endonuclease type IV Mrr domain-containing protein</fullName>
    </recommendedName>
</protein>
<evidence type="ECO:0000313" key="4">
    <source>
        <dbReference type="Proteomes" id="UP000008837"/>
    </source>
</evidence>
<accession>A8PR39</accession>
<organism evidence="3 4">
    <name type="scientific">Malassezia globosa (strain ATCC MYA-4612 / CBS 7966)</name>
    <name type="common">Dandruff-associated fungus</name>
    <dbReference type="NCBI Taxonomy" id="425265"/>
    <lineage>
        <taxon>Eukaryota</taxon>
        <taxon>Fungi</taxon>
        <taxon>Dikarya</taxon>
        <taxon>Basidiomycota</taxon>
        <taxon>Ustilaginomycotina</taxon>
        <taxon>Malasseziomycetes</taxon>
        <taxon>Malasseziales</taxon>
        <taxon>Malasseziaceae</taxon>
        <taxon>Malassezia</taxon>
    </lineage>
</organism>
<dbReference type="RefSeq" id="XP_001732820.1">
    <property type="nucleotide sequence ID" value="XM_001732768.1"/>
</dbReference>
<dbReference type="PANTHER" id="PTHR28133">
    <property type="entry name" value="REQUIRED FOR RESPIRATORY GROWTH PROTEIN 7, MITOCHONDRIAL"/>
    <property type="match status" value="1"/>
</dbReference>
<dbReference type="OrthoDB" id="20734at2759"/>
<comment type="caution">
    <text evidence="3">The sequence shown here is derived from an EMBL/GenBank/DDBJ whole genome shotgun (WGS) entry which is preliminary data.</text>
</comment>
<proteinExistence type="predicted"/>
<keyword evidence="2" id="KW-0496">Mitochondrion</keyword>
<dbReference type="PANTHER" id="PTHR28133:SF1">
    <property type="entry name" value="REQUIRED FOR RESPIRATORY GROWTH PROTEIN 7, MITOCHONDRIAL"/>
    <property type="match status" value="1"/>
</dbReference>
<evidence type="ECO:0000256" key="2">
    <source>
        <dbReference type="ARBA" id="ARBA00023128"/>
    </source>
</evidence>
<dbReference type="InterPro" id="IPR011856">
    <property type="entry name" value="tRNA_endonuc-like_dom_sf"/>
</dbReference>
<evidence type="ECO:0000313" key="3">
    <source>
        <dbReference type="EMBL" id="EDP45606.1"/>
    </source>
</evidence>
<dbReference type="GeneID" id="5857126"/>
<dbReference type="EMBL" id="AAYY01000001">
    <property type="protein sequence ID" value="EDP45606.1"/>
    <property type="molecule type" value="Genomic_DNA"/>
</dbReference>
<dbReference type="KEGG" id="mgl:MGL_0595"/>
<gene>
    <name evidence="3" type="ORF">MGL_0595</name>
</gene>
<dbReference type="VEuPathDB" id="FungiDB:MGL_0595"/>
<dbReference type="Gene3D" id="3.40.1350.10">
    <property type="match status" value="1"/>
</dbReference>
<keyword evidence="4" id="KW-1185">Reference proteome</keyword>
<evidence type="ECO:0008006" key="5">
    <source>
        <dbReference type="Google" id="ProtNLM"/>
    </source>
</evidence>
<dbReference type="OMA" id="VDLVGWW"/>
<sequence>MQLYRTGGAGDRGIDLSGWWEPHKLGPVDSTRPGTISKNSSRIRILVQCKAESRQVGPNVVRELEGTMIRALWDKIQAPNQIRAETPASAAVVGIIASQSGFSKHAMLHMRSSKLPMLCLHLAKRLTKREDEKQLECRGFMWNDALASQEGPLQGRFEVAWTCVPKGYFPKE</sequence>
<evidence type="ECO:0000256" key="1">
    <source>
        <dbReference type="ARBA" id="ARBA00004173"/>
    </source>
</evidence>